<proteinExistence type="predicted"/>
<keyword evidence="2" id="KW-0808">Transferase</keyword>
<evidence type="ECO:0000313" key="2">
    <source>
        <dbReference type="EMBL" id="PNX63016.1"/>
    </source>
</evidence>
<evidence type="ECO:0000256" key="1">
    <source>
        <dbReference type="SAM" id="MobiDB-lite"/>
    </source>
</evidence>
<sequence>MENKRKTIVRSFSLAKDLYNHHGHGMNPAKESELQAGAEFLE</sequence>
<organism evidence="2 3">
    <name type="scientific">Trifolium pratense</name>
    <name type="common">Red clover</name>
    <dbReference type="NCBI Taxonomy" id="57577"/>
    <lineage>
        <taxon>Eukaryota</taxon>
        <taxon>Viridiplantae</taxon>
        <taxon>Streptophyta</taxon>
        <taxon>Embryophyta</taxon>
        <taxon>Tracheophyta</taxon>
        <taxon>Spermatophyta</taxon>
        <taxon>Magnoliopsida</taxon>
        <taxon>eudicotyledons</taxon>
        <taxon>Gunneridae</taxon>
        <taxon>Pentapetalae</taxon>
        <taxon>rosids</taxon>
        <taxon>fabids</taxon>
        <taxon>Fabales</taxon>
        <taxon>Fabaceae</taxon>
        <taxon>Papilionoideae</taxon>
        <taxon>50 kb inversion clade</taxon>
        <taxon>NPAAA clade</taxon>
        <taxon>Hologalegina</taxon>
        <taxon>IRL clade</taxon>
        <taxon>Trifolieae</taxon>
        <taxon>Trifolium</taxon>
    </lineage>
</organism>
<evidence type="ECO:0000313" key="3">
    <source>
        <dbReference type="Proteomes" id="UP000236291"/>
    </source>
</evidence>
<accession>A0A2K3K9M9</accession>
<dbReference type="AlphaFoldDB" id="A0A2K3K9M9"/>
<protein>
    <submittedName>
        <fullName evidence="2">Glutamine amidotransferase-like protein rp404-like</fullName>
    </submittedName>
</protein>
<reference evidence="2 3" key="2">
    <citation type="journal article" date="2017" name="Front. Plant Sci.">
        <title>Gene Classification and Mining of Molecular Markers Useful in Red Clover (Trifolium pratense) Breeding.</title>
        <authorList>
            <person name="Istvanek J."/>
            <person name="Dluhosova J."/>
            <person name="Dluhos P."/>
            <person name="Patkova L."/>
            <person name="Nedelnik J."/>
            <person name="Repkova J."/>
        </authorList>
    </citation>
    <scope>NUCLEOTIDE SEQUENCE [LARGE SCALE GENOMIC DNA]</scope>
    <source>
        <strain evidence="3">cv. Tatra</strain>
        <tissue evidence="2">Young leaves</tissue>
    </source>
</reference>
<dbReference type="GO" id="GO:0016740">
    <property type="term" value="F:transferase activity"/>
    <property type="evidence" value="ECO:0007669"/>
    <property type="project" value="UniProtKB-KW"/>
</dbReference>
<feature type="region of interest" description="Disordered" evidence="1">
    <location>
        <begin position="21"/>
        <end position="42"/>
    </location>
</feature>
<reference evidence="2 3" key="1">
    <citation type="journal article" date="2014" name="Am. J. Bot.">
        <title>Genome assembly and annotation for red clover (Trifolium pratense; Fabaceae).</title>
        <authorList>
            <person name="Istvanek J."/>
            <person name="Jaros M."/>
            <person name="Krenek A."/>
            <person name="Repkova J."/>
        </authorList>
    </citation>
    <scope>NUCLEOTIDE SEQUENCE [LARGE SCALE GENOMIC DNA]</scope>
    <source>
        <strain evidence="3">cv. Tatra</strain>
        <tissue evidence="2">Young leaves</tissue>
    </source>
</reference>
<feature type="non-terminal residue" evidence="2">
    <location>
        <position position="42"/>
    </location>
</feature>
<gene>
    <name evidence="2" type="ORF">L195_g061411</name>
</gene>
<dbReference type="Proteomes" id="UP000236291">
    <property type="component" value="Unassembled WGS sequence"/>
</dbReference>
<keyword evidence="2" id="KW-0315">Glutamine amidotransferase</keyword>
<comment type="caution">
    <text evidence="2">The sequence shown here is derived from an EMBL/GenBank/DDBJ whole genome shotgun (WGS) entry which is preliminary data.</text>
</comment>
<name>A0A2K3K9M9_TRIPR</name>
<dbReference type="EMBL" id="ASHM01151827">
    <property type="protein sequence ID" value="PNX63016.1"/>
    <property type="molecule type" value="Genomic_DNA"/>
</dbReference>